<proteinExistence type="predicted"/>
<sequence>VSLLVRNLPYDATVEEIRTAFEEYGEVRDVYIPKDYHTKRPKGFAFVEFPDPREAELAEDKLDKTRLCGVEVSVQVAKQKRKDPSFFQQGRGG</sequence>
<dbReference type="GO" id="GO:0003723">
    <property type="term" value="F:RNA binding"/>
    <property type="evidence" value="ECO:0007669"/>
    <property type="project" value="UniProtKB-UniRule"/>
</dbReference>
<dbReference type="InterPro" id="IPR000504">
    <property type="entry name" value="RRM_dom"/>
</dbReference>
<dbReference type="OrthoDB" id="439808at2759"/>
<dbReference type="AlphaFoldDB" id="C1MXN2"/>
<evidence type="ECO:0000259" key="3">
    <source>
        <dbReference type="PROSITE" id="PS50102"/>
    </source>
</evidence>
<dbReference type="Pfam" id="PF00076">
    <property type="entry name" value="RRM_1"/>
    <property type="match status" value="1"/>
</dbReference>
<evidence type="ECO:0000256" key="1">
    <source>
        <dbReference type="ARBA" id="ARBA00023187"/>
    </source>
</evidence>
<dbReference type="Proteomes" id="UP000001876">
    <property type="component" value="Unassembled WGS sequence"/>
</dbReference>
<protein>
    <submittedName>
        <fullName evidence="4">Predicted protein</fullName>
    </submittedName>
</protein>
<gene>
    <name evidence="4" type="ORF">MICPUCDRAFT_11901</name>
</gene>
<keyword evidence="2" id="KW-0694">RNA-binding</keyword>
<dbReference type="PANTHER" id="PTHR23147">
    <property type="entry name" value="SERINE/ARGININE RICH SPLICING FACTOR"/>
    <property type="match status" value="1"/>
</dbReference>
<dbReference type="RefSeq" id="XP_003060721.1">
    <property type="nucleotide sequence ID" value="XM_003060675.1"/>
</dbReference>
<dbReference type="OMA" id="FIEMSCK"/>
<reference evidence="4 5" key="1">
    <citation type="journal article" date="2009" name="Science">
        <title>Green evolution and dynamic adaptations revealed by genomes of the marine picoeukaryotes Micromonas.</title>
        <authorList>
            <person name="Worden A.Z."/>
            <person name="Lee J.H."/>
            <person name="Mock T."/>
            <person name="Rouze P."/>
            <person name="Simmons M.P."/>
            <person name="Aerts A.L."/>
            <person name="Allen A.E."/>
            <person name="Cuvelier M.L."/>
            <person name="Derelle E."/>
            <person name="Everett M.V."/>
            <person name="Foulon E."/>
            <person name="Grimwood J."/>
            <person name="Gundlach H."/>
            <person name="Henrissat B."/>
            <person name="Napoli C."/>
            <person name="McDonald S.M."/>
            <person name="Parker M.S."/>
            <person name="Rombauts S."/>
            <person name="Salamov A."/>
            <person name="Von Dassow P."/>
            <person name="Badger J.H."/>
            <person name="Coutinho P.M."/>
            <person name="Demir E."/>
            <person name="Dubchak I."/>
            <person name="Gentemann C."/>
            <person name="Eikrem W."/>
            <person name="Gready J.E."/>
            <person name="John U."/>
            <person name="Lanier W."/>
            <person name="Lindquist E.A."/>
            <person name="Lucas S."/>
            <person name="Mayer K.F."/>
            <person name="Moreau H."/>
            <person name="Not F."/>
            <person name="Otillar R."/>
            <person name="Panaud O."/>
            <person name="Pangilinan J."/>
            <person name="Paulsen I."/>
            <person name="Piegu B."/>
            <person name="Poliakov A."/>
            <person name="Robbens S."/>
            <person name="Schmutz J."/>
            <person name="Toulza E."/>
            <person name="Wyss T."/>
            <person name="Zelensky A."/>
            <person name="Zhou K."/>
            <person name="Armbrust E.V."/>
            <person name="Bhattacharya D."/>
            <person name="Goodenough U.W."/>
            <person name="Van de Peer Y."/>
            <person name="Grigoriev I.V."/>
        </authorList>
    </citation>
    <scope>NUCLEOTIDE SEQUENCE [LARGE SCALE GENOMIC DNA]</scope>
    <source>
        <strain evidence="4 5">CCMP1545</strain>
    </source>
</reference>
<feature type="non-terminal residue" evidence="4">
    <location>
        <position position="93"/>
    </location>
</feature>
<keyword evidence="1" id="KW-0507">mRNA processing</keyword>
<accession>C1MXN2</accession>
<dbReference type="InterPro" id="IPR035979">
    <property type="entry name" value="RBD_domain_sf"/>
</dbReference>
<keyword evidence="5" id="KW-1185">Reference proteome</keyword>
<dbReference type="GeneID" id="9685865"/>
<evidence type="ECO:0000313" key="5">
    <source>
        <dbReference type="Proteomes" id="UP000001876"/>
    </source>
</evidence>
<feature type="non-terminal residue" evidence="4">
    <location>
        <position position="1"/>
    </location>
</feature>
<evidence type="ECO:0000256" key="2">
    <source>
        <dbReference type="PROSITE-ProRule" id="PRU00176"/>
    </source>
</evidence>
<keyword evidence="1" id="KW-0508">mRNA splicing</keyword>
<dbReference type="EMBL" id="GG663742">
    <property type="protein sequence ID" value="EEH55490.1"/>
    <property type="molecule type" value="Genomic_DNA"/>
</dbReference>
<name>C1MXN2_MICPC</name>
<dbReference type="STRING" id="564608.C1MXN2"/>
<dbReference type="KEGG" id="mpp:MICPUCDRAFT_11901"/>
<dbReference type="InterPro" id="IPR012677">
    <property type="entry name" value="Nucleotide-bd_a/b_plait_sf"/>
</dbReference>
<dbReference type="GO" id="GO:0008380">
    <property type="term" value="P:RNA splicing"/>
    <property type="evidence" value="ECO:0007669"/>
    <property type="project" value="UniProtKB-KW"/>
</dbReference>
<dbReference type="SMART" id="SM00360">
    <property type="entry name" value="RRM"/>
    <property type="match status" value="1"/>
</dbReference>
<dbReference type="eggNOG" id="KOG0118">
    <property type="taxonomic scope" value="Eukaryota"/>
</dbReference>
<feature type="domain" description="RRM" evidence="3">
    <location>
        <begin position="1"/>
        <end position="79"/>
    </location>
</feature>
<dbReference type="InterPro" id="IPR050907">
    <property type="entry name" value="SRSF"/>
</dbReference>
<dbReference type="PROSITE" id="PS50102">
    <property type="entry name" value="RRM"/>
    <property type="match status" value="1"/>
</dbReference>
<organism evidence="5">
    <name type="scientific">Micromonas pusilla (strain CCMP1545)</name>
    <name type="common">Picoplanktonic green alga</name>
    <dbReference type="NCBI Taxonomy" id="564608"/>
    <lineage>
        <taxon>Eukaryota</taxon>
        <taxon>Viridiplantae</taxon>
        <taxon>Chlorophyta</taxon>
        <taxon>Mamiellophyceae</taxon>
        <taxon>Mamiellales</taxon>
        <taxon>Mamiellaceae</taxon>
        <taxon>Micromonas</taxon>
    </lineage>
</organism>
<evidence type="ECO:0000313" key="4">
    <source>
        <dbReference type="EMBL" id="EEH55490.1"/>
    </source>
</evidence>
<dbReference type="Gene3D" id="3.30.70.330">
    <property type="match status" value="1"/>
</dbReference>
<dbReference type="SUPFAM" id="SSF54928">
    <property type="entry name" value="RNA-binding domain, RBD"/>
    <property type="match status" value="1"/>
</dbReference>